<keyword evidence="11" id="KW-1185">Reference proteome</keyword>
<dbReference type="InterPro" id="IPR004360">
    <property type="entry name" value="Glyas_Fos-R_dOase_dom"/>
</dbReference>
<dbReference type="Gene3D" id="3.10.180.10">
    <property type="entry name" value="2,3-Dihydroxybiphenyl 1,2-Dioxygenase, domain 1"/>
    <property type="match status" value="2"/>
</dbReference>
<reference evidence="10 11" key="1">
    <citation type="submission" date="2021-08" db="EMBL/GenBank/DDBJ databases">
        <authorList>
            <person name="Tuo L."/>
        </authorList>
    </citation>
    <scope>NUCLEOTIDE SEQUENCE [LARGE SCALE GENOMIC DNA]</scope>
    <source>
        <strain evidence="10 11">JCM 31229</strain>
    </source>
</reference>
<accession>A0ABS7PSJ8</accession>
<evidence type="ECO:0000313" key="11">
    <source>
        <dbReference type="Proteomes" id="UP000706039"/>
    </source>
</evidence>
<keyword evidence="5 8" id="KW-0223">Dioxygenase</keyword>
<dbReference type="RefSeq" id="WP_222991393.1">
    <property type="nucleotide sequence ID" value="NZ_JAINVV010000008.1"/>
</dbReference>
<feature type="domain" description="VOC" evidence="9">
    <location>
        <begin position="10"/>
        <end position="126"/>
    </location>
</feature>
<evidence type="ECO:0000313" key="10">
    <source>
        <dbReference type="EMBL" id="MBY8824321.1"/>
    </source>
</evidence>
<comment type="caution">
    <text evidence="10">The sequence shown here is derived from an EMBL/GenBank/DDBJ whole genome shotgun (WGS) entry which is preliminary data.</text>
</comment>
<feature type="domain" description="VOC" evidence="9">
    <location>
        <begin position="143"/>
        <end position="258"/>
    </location>
</feature>
<sequence length="310" mass="34590">MAVDDIRYRRLGYVALTVTDPARSMAFYRDVVGVEAWQGADGETAFLRCSDRHHDLVLSKGRDPALKRIGWEMESARALNAVREHMTSLGISWHPVSDAEAEMLGVSEAIRITEPTTGATFEFYTQMDKAPAPFQPTHTQIARLGHIVLSSPAKTETEQFLTDQLNFRISDHIGPVVTFMRCFPNPLHHSFGVGHGDAAQLGHINFMVTDIDDIGRANVRMKREGVQIVYGPGRHPTSNSIFFYFLDPDGITVEYSFGMEEFPEFDPRAPRQFPLVPESFDSWGGVPETTFSKVGSVERLEPARSKLSSG</sequence>
<evidence type="ECO:0000256" key="7">
    <source>
        <dbReference type="ARBA" id="ARBA00023004"/>
    </source>
</evidence>
<gene>
    <name evidence="10" type="ORF">K7G82_18600</name>
</gene>
<dbReference type="Pfam" id="PF00903">
    <property type="entry name" value="Glyoxalase"/>
    <property type="match status" value="2"/>
</dbReference>
<dbReference type="PANTHER" id="PTHR43048:SF3">
    <property type="entry name" value="METHYLMALONYL-COA EPIMERASE, MITOCHONDRIAL"/>
    <property type="match status" value="1"/>
</dbReference>
<dbReference type="InterPro" id="IPR000486">
    <property type="entry name" value="Xdiol_ring_cleave_dOase_1/2"/>
</dbReference>
<evidence type="ECO:0000256" key="8">
    <source>
        <dbReference type="RuleBase" id="RU000683"/>
    </source>
</evidence>
<dbReference type="PROSITE" id="PS00082">
    <property type="entry name" value="EXTRADIOL_DIOXYGENAS"/>
    <property type="match status" value="1"/>
</dbReference>
<dbReference type="InterPro" id="IPR029068">
    <property type="entry name" value="Glyas_Bleomycin-R_OHBP_Dase"/>
</dbReference>
<evidence type="ECO:0000256" key="3">
    <source>
        <dbReference type="ARBA" id="ARBA00022723"/>
    </source>
</evidence>
<evidence type="ECO:0000256" key="2">
    <source>
        <dbReference type="ARBA" id="ARBA00008784"/>
    </source>
</evidence>
<protein>
    <submittedName>
        <fullName evidence="10">VOC family protein</fullName>
    </submittedName>
</protein>
<dbReference type="InterPro" id="IPR051785">
    <property type="entry name" value="MMCE/EMCE_epimerase"/>
</dbReference>
<comment type="similarity">
    <text evidence="2 8">Belongs to the extradiol ring-cleavage dioxygenase family.</text>
</comment>
<evidence type="ECO:0000256" key="1">
    <source>
        <dbReference type="ARBA" id="ARBA00001954"/>
    </source>
</evidence>
<evidence type="ECO:0000259" key="9">
    <source>
        <dbReference type="PROSITE" id="PS51819"/>
    </source>
</evidence>
<organism evidence="10 11">
    <name type="scientific">Sphingomonas colocasiae</name>
    <dbReference type="NCBI Taxonomy" id="1848973"/>
    <lineage>
        <taxon>Bacteria</taxon>
        <taxon>Pseudomonadati</taxon>
        <taxon>Pseudomonadota</taxon>
        <taxon>Alphaproteobacteria</taxon>
        <taxon>Sphingomonadales</taxon>
        <taxon>Sphingomonadaceae</taxon>
        <taxon>Sphingomonas</taxon>
    </lineage>
</organism>
<dbReference type="SUPFAM" id="SSF54593">
    <property type="entry name" value="Glyoxalase/Bleomycin resistance protein/Dihydroxybiphenyl dioxygenase"/>
    <property type="match status" value="1"/>
</dbReference>
<proteinExistence type="inferred from homology"/>
<dbReference type="PANTHER" id="PTHR43048">
    <property type="entry name" value="METHYLMALONYL-COA EPIMERASE"/>
    <property type="match status" value="1"/>
</dbReference>
<dbReference type="EMBL" id="JAINVV010000008">
    <property type="protein sequence ID" value="MBY8824321.1"/>
    <property type="molecule type" value="Genomic_DNA"/>
</dbReference>
<comment type="cofactor">
    <cofactor evidence="1 8">
        <name>Fe(2+)</name>
        <dbReference type="ChEBI" id="CHEBI:29033"/>
    </cofactor>
</comment>
<evidence type="ECO:0000256" key="4">
    <source>
        <dbReference type="ARBA" id="ARBA00022797"/>
    </source>
</evidence>
<evidence type="ECO:0000256" key="6">
    <source>
        <dbReference type="ARBA" id="ARBA00023002"/>
    </source>
</evidence>
<keyword evidence="7 8" id="KW-0408">Iron</keyword>
<name>A0ABS7PSJ8_9SPHN</name>
<keyword evidence="6 8" id="KW-0560">Oxidoreductase</keyword>
<dbReference type="InterPro" id="IPR037523">
    <property type="entry name" value="VOC_core"/>
</dbReference>
<evidence type="ECO:0000256" key="5">
    <source>
        <dbReference type="ARBA" id="ARBA00022964"/>
    </source>
</evidence>
<keyword evidence="3" id="KW-0479">Metal-binding</keyword>
<dbReference type="PROSITE" id="PS51819">
    <property type="entry name" value="VOC"/>
    <property type="match status" value="2"/>
</dbReference>
<dbReference type="Proteomes" id="UP000706039">
    <property type="component" value="Unassembled WGS sequence"/>
</dbReference>
<keyword evidence="4 8" id="KW-0058">Aromatic hydrocarbons catabolism</keyword>